<dbReference type="GO" id="GO:0008360">
    <property type="term" value="P:regulation of cell shape"/>
    <property type="evidence" value="ECO:0007669"/>
    <property type="project" value="UniProtKB-KW"/>
</dbReference>
<dbReference type="GO" id="GO:0009002">
    <property type="term" value="F:serine-type D-Ala-D-Ala carboxypeptidase activity"/>
    <property type="evidence" value="ECO:0007669"/>
    <property type="project" value="InterPro"/>
</dbReference>
<dbReference type="PRINTS" id="PR00725">
    <property type="entry name" value="DADACBPTASE1"/>
</dbReference>
<keyword evidence="10" id="KW-0812">Transmembrane</keyword>
<evidence type="ECO:0000256" key="9">
    <source>
        <dbReference type="RuleBase" id="RU004016"/>
    </source>
</evidence>
<keyword evidence="2 11" id="KW-0732">Signal</keyword>
<feature type="chain" id="PRO_5039363746" evidence="11">
    <location>
        <begin position="24"/>
        <end position="388"/>
    </location>
</feature>
<keyword evidence="13" id="KW-0645">Protease</keyword>
<keyword evidence="10" id="KW-1133">Transmembrane helix</keyword>
<comment type="caution">
    <text evidence="13">The sequence shown here is derived from an EMBL/GenBank/DDBJ whole genome shotgun (WGS) entry which is preliminary data.</text>
</comment>
<dbReference type="PANTHER" id="PTHR21581">
    <property type="entry name" value="D-ALANYL-D-ALANINE CARBOXYPEPTIDASE"/>
    <property type="match status" value="1"/>
</dbReference>
<evidence type="ECO:0000256" key="4">
    <source>
        <dbReference type="ARBA" id="ARBA00022960"/>
    </source>
</evidence>
<dbReference type="Pfam" id="PF00768">
    <property type="entry name" value="Peptidase_S11"/>
    <property type="match status" value="1"/>
</dbReference>
<feature type="transmembrane region" description="Helical" evidence="10">
    <location>
        <begin position="355"/>
        <end position="376"/>
    </location>
</feature>
<dbReference type="InterPro" id="IPR012338">
    <property type="entry name" value="Beta-lactam/transpept-like"/>
</dbReference>
<feature type="binding site" evidence="8">
    <location>
        <position position="224"/>
    </location>
    <ligand>
        <name>substrate</name>
    </ligand>
</feature>
<reference evidence="13 14" key="1">
    <citation type="submission" date="2018-08" db="EMBL/GenBank/DDBJ databases">
        <title>Bacillus jemisoniae sp. nov., Bacillus chryseoplanitiae sp. nov., Bacillus resnikiae sp. nov., and Bacillus frankliniae sp. nov., isolated from Viking spacecraft and associated surfaces.</title>
        <authorList>
            <person name="Seuylemezian A."/>
            <person name="Vaishampayan P."/>
        </authorList>
    </citation>
    <scope>NUCLEOTIDE SEQUENCE [LARGE SCALE GENOMIC DNA]</scope>
    <source>
        <strain evidence="13 14">JJ-247</strain>
    </source>
</reference>
<keyword evidence="5" id="KW-0573">Peptidoglycan synthesis</keyword>
<dbReference type="Gene3D" id="3.40.710.10">
    <property type="entry name" value="DD-peptidase/beta-lactamase superfamily"/>
    <property type="match status" value="1"/>
</dbReference>
<organism evidence="13 14">
    <name type="scientific">Mesobacillus zeae</name>
    <dbReference type="NCBI Taxonomy" id="1917180"/>
    <lineage>
        <taxon>Bacteria</taxon>
        <taxon>Bacillati</taxon>
        <taxon>Bacillota</taxon>
        <taxon>Bacilli</taxon>
        <taxon>Bacillales</taxon>
        <taxon>Bacillaceae</taxon>
        <taxon>Mesobacillus</taxon>
    </lineage>
</organism>
<accession>A0A398B6M5</accession>
<dbReference type="GO" id="GO:0006508">
    <property type="term" value="P:proteolysis"/>
    <property type="evidence" value="ECO:0007669"/>
    <property type="project" value="InterPro"/>
</dbReference>
<dbReference type="GO" id="GO:0071555">
    <property type="term" value="P:cell wall organization"/>
    <property type="evidence" value="ECO:0007669"/>
    <property type="project" value="UniProtKB-KW"/>
</dbReference>
<evidence type="ECO:0000256" key="5">
    <source>
        <dbReference type="ARBA" id="ARBA00022984"/>
    </source>
</evidence>
<evidence type="ECO:0000256" key="1">
    <source>
        <dbReference type="ARBA" id="ARBA00007164"/>
    </source>
</evidence>
<feature type="active site" description="Acyl-ester intermediate" evidence="7">
    <location>
        <position position="60"/>
    </location>
</feature>
<evidence type="ECO:0000256" key="2">
    <source>
        <dbReference type="ARBA" id="ARBA00022729"/>
    </source>
</evidence>
<keyword evidence="4" id="KW-0133">Cell shape</keyword>
<feature type="active site" evidence="7">
    <location>
        <position position="115"/>
    </location>
</feature>
<dbReference type="InterPro" id="IPR001967">
    <property type="entry name" value="Peptidase_S11_N"/>
</dbReference>
<dbReference type="InterPro" id="IPR018044">
    <property type="entry name" value="Peptidase_S11"/>
</dbReference>
<protein>
    <submittedName>
        <fullName evidence="13">D-alanyl-D-alanine carboxypeptidase</fullName>
    </submittedName>
</protein>
<feature type="active site" description="Proton acceptor" evidence="7">
    <location>
        <position position="63"/>
    </location>
</feature>
<comment type="similarity">
    <text evidence="1 9">Belongs to the peptidase S11 family.</text>
</comment>
<proteinExistence type="inferred from homology"/>
<feature type="domain" description="Peptidase S11 D-alanyl-D-alanine carboxypeptidase A N-terminal" evidence="12">
    <location>
        <begin position="27"/>
        <end position="254"/>
    </location>
</feature>
<dbReference type="GO" id="GO:0009252">
    <property type="term" value="P:peptidoglycan biosynthetic process"/>
    <property type="evidence" value="ECO:0007669"/>
    <property type="project" value="UniProtKB-KW"/>
</dbReference>
<dbReference type="AlphaFoldDB" id="A0A398B6M5"/>
<dbReference type="SUPFAM" id="SSF56601">
    <property type="entry name" value="beta-lactamase/transpeptidase-like"/>
    <property type="match status" value="1"/>
</dbReference>
<dbReference type="EMBL" id="QWVT01000015">
    <property type="protein sequence ID" value="RID85595.1"/>
    <property type="molecule type" value="Genomic_DNA"/>
</dbReference>
<evidence type="ECO:0000256" key="10">
    <source>
        <dbReference type="SAM" id="Phobius"/>
    </source>
</evidence>
<sequence length="388" mass="42758">MIRKAAIYVVLLFYFAGAASASAGQKGEPKVASEGAILMDSQSGTVLYQKNADKRMNPASLTKIATAIYAIESGNLDDTVIVSGNAANVEGTRVYLAKGEKIQLRKLLQGMMVNSGNDAAIAVAEHLDGTVEQFSVNINKYLKEKVGVENTHFSNPSGLYSVEHYTTARDLGEIVNYAEKNAFFEELFGIKELPWTGAEWNTVLKSHHKMVLGEIPYQYVTGGKTGFIDESKQTLATAADNGRIKMTAVLLKAETKKEIYEDTITLFDYGFHHFRTSKIEAGTSFKKKNQMFIADESVFITEPLSGAEQKLNGKGILKIKDREGQIVQSVKLEEVLKKGTAAKQITEEKTKKSSIFNAGNCVAGAVMIGTLYLWMLNRKLRKSRNRLK</sequence>
<gene>
    <name evidence="13" type="ORF">D1970_08530</name>
</gene>
<dbReference type="PANTHER" id="PTHR21581:SF33">
    <property type="entry name" value="D-ALANYL-D-ALANINE CARBOXYPEPTIDASE DACB"/>
    <property type="match status" value="1"/>
</dbReference>
<keyword evidence="14" id="KW-1185">Reference proteome</keyword>
<dbReference type="PROSITE" id="PS00430">
    <property type="entry name" value="TONB_DEPENDENT_REC_1"/>
    <property type="match status" value="1"/>
</dbReference>
<evidence type="ECO:0000256" key="6">
    <source>
        <dbReference type="ARBA" id="ARBA00023316"/>
    </source>
</evidence>
<evidence type="ECO:0000256" key="11">
    <source>
        <dbReference type="SAM" id="SignalP"/>
    </source>
</evidence>
<dbReference type="InterPro" id="IPR010916">
    <property type="entry name" value="TonB_box_CS"/>
</dbReference>
<feature type="signal peptide" evidence="11">
    <location>
        <begin position="1"/>
        <end position="23"/>
    </location>
</feature>
<dbReference type="OrthoDB" id="9791132at2"/>
<evidence type="ECO:0000313" key="14">
    <source>
        <dbReference type="Proteomes" id="UP000265816"/>
    </source>
</evidence>
<evidence type="ECO:0000256" key="7">
    <source>
        <dbReference type="PIRSR" id="PIRSR618044-1"/>
    </source>
</evidence>
<keyword evidence="13" id="KW-0121">Carboxypeptidase</keyword>
<name>A0A398B6M5_9BACI</name>
<dbReference type="Proteomes" id="UP000265816">
    <property type="component" value="Unassembled WGS sequence"/>
</dbReference>
<keyword evidence="10" id="KW-0472">Membrane</keyword>
<evidence type="ECO:0000313" key="13">
    <source>
        <dbReference type="EMBL" id="RID85595.1"/>
    </source>
</evidence>
<evidence type="ECO:0000256" key="3">
    <source>
        <dbReference type="ARBA" id="ARBA00022801"/>
    </source>
</evidence>
<keyword evidence="3" id="KW-0378">Hydrolase</keyword>
<evidence type="ECO:0000256" key="8">
    <source>
        <dbReference type="PIRSR" id="PIRSR618044-2"/>
    </source>
</evidence>
<keyword evidence="6" id="KW-0961">Cell wall biogenesis/degradation</keyword>
<dbReference type="RefSeq" id="WP_119112448.1">
    <property type="nucleotide sequence ID" value="NZ_CBCSEO010000002.1"/>
</dbReference>
<evidence type="ECO:0000259" key="12">
    <source>
        <dbReference type="Pfam" id="PF00768"/>
    </source>
</evidence>